<organism evidence="1">
    <name type="scientific">Thermofilum pendens</name>
    <dbReference type="NCBI Taxonomy" id="2269"/>
    <lineage>
        <taxon>Archaea</taxon>
        <taxon>Thermoproteota</taxon>
        <taxon>Thermoprotei</taxon>
        <taxon>Thermofilales</taxon>
        <taxon>Thermofilaceae</taxon>
        <taxon>Thermofilum</taxon>
    </lineage>
</organism>
<reference evidence="1" key="1">
    <citation type="journal article" date="2020" name="mSystems">
        <title>Genome- and Community-Level Interaction Insights into Carbon Utilization and Element Cycling Functions of Hydrothermarchaeota in Hydrothermal Sediment.</title>
        <authorList>
            <person name="Zhou Z."/>
            <person name="Liu Y."/>
            <person name="Xu W."/>
            <person name="Pan J."/>
            <person name="Luo Z.H."/>
            <person name="Li M."/>
        </authorList>
    </citation>
    <scope>NUCLEOTIDE SEQUENCE [LARGE SCALE GENOMIC DNA]</scope>
    <source>
        <strain evidence="1">SpSt-8</strain>
    </source>
</reference>
<sequence>MKPADGFEVLEEIFPESKKSIRVLSLFLRNPDEAYTKYMVEKLVAVNKAGDVLERLTRLGILRLVDDNPKAYKLNDDSTLAKKLLRLLEQL</sequence>
<name>A0A7C3WKB1_THEPE</name>
<evidence type="ECO:0000313" key="1">
    <source>
        <dbReference type="EMBL" id="HGB25338.1"/>
    </source>
</evidence>
<dbReference type="EMBL" id="DTIB01000091">
    <property type="protein sequence ID" value="HGB25338.1"/>
    <property type="molecule type" value="Genomic_DNA"/>
</dbReference>
<protein>
    <recommendedName>
        <fullName evidence="2">ArsR family transcriptional regulator</fullName>
    </recommendedName>
</protein>
<proteinExistence type="predicted"/>
<gene>
    <name evidence="1" type="ORF">ENV88_04770</name>
</gene>
<comment type="caution">
    <text evidence="1">The sequence shown here is derived from an EMBL/GenBank/DDBJ whole genome shotgun (WGS) entry which is preliminary data.</text>
</comment>
<evidence type="ECO:0008006" key="2">
    <source>
        <dbReference type="Google" id="ProtNLM"/>
    </source>
</evidence>
<dbReference type="AlphaFoldDB" id="A0A7C3WKB1"/>
<accession>A0A7C3WKB1</accession>